<accession>A0A4R8DPR6</accession>
<dbReference type="RefSeq" id="WP_133990704.1">
    <property type="nucleotide sequence ID" value="NZ_SODV01000001.1"/>
</dbReference>
<reference evidence="1 2" key="1">
    <citation type="submission" date="2019-03" db="EMBL/GenBank/DDBJ databases">
        <title>Genomic Encyclopedia of Type Strains, Phase IV (KMG-IV): sequencing the most valuable type-strain genomes for metagenomic binning, comparative biology and taxonomic classification.</title>
        <authorList>
            <person name="Goeker M."/>
        </authorList>
    </citation>
    <scope>NUCLEOTIDE SEQUENCE [LARGE SCALE GENOMIC DNA]</scope>
    <source>
        <strain evidence="1 2">DSM 100059</strain>
    </source>
</reference>
<proteinExistence type="predicted"/>
<gene>
    <name evidence="1" type="ORF">EDB95_0756</name>
</gene>
<dbReference type="InterPro" id="IPR002696">
    <property type="entry name" value="Membr_insert_effic_factor_YidD"/>
</dbReference>
<organism evidence="1 2">
    <name type="scientific">Dinghuibacter silviterrae</name>
    <dbReference type="NCBI Taxonomy" id="1539049"/>
    <lineage>
        <taxon>Bacteria</taxon>
        <taxon>Pseudomonadati</taxon>
        <taxon>Bacteroidota</taxon>
        <taxon>Chitinophagia</taxon>
        <taxon>Chitinophagales</taxon>
        <taxon>Chitinophagaceae</taxon>
        <taxon>Dinghuibacter</taxon>
    </lineage>
</organism>
<dbReference type="Pfam" id="PF01809">
    <property type="entry name" value="YidD"/>
    <property type="match status" value="1"/>
</dbReference>
<evidence type="ECO:0008006" key="3">
    <source>
        <dbReference type="Google" id="ProtNLM"/>
    </source>
</evidence>
<dbReference type="SMART" id="SM01234">
    <property type="entry name" value="Haemolytic"/>
    <property type="match status" value="1"/>
</dbReference>
<evidence type="ECO:0000313" key="1">
    <source>
        <dbReference type="EMBL" id="TDW99745.1"/>
    </source>
</evidence>
<comment type="caution">
    <text evidence="1">The sequence shown here is derived from an EMBL/GenBank/DDBJ whole genome shotgun (WGS) entry which is preliminary data.</text>
</comment>
<sequence>MKILTLPLSLIGIGLVKIYQRTKTRHYSKCLHFPSCSNYALLALRKYSFFKAVWISVKRYRDCHPFSNRPYVDYP</sequence>
<name>A0A4R8DPR6_9BACT</name>
<dbReference type="AlphaFoldDB" id="A0A4R8DPR6"/>
<dbReference type="OrthoDB" id="9801753at2"/>
<keyword evidence="2" id="KW-1185">Reference proteome</keyword>
<protein>
    <recommendedName>
        <fullName evidence="3">Membrane protein insertion efficiency factor</fullName>
    </recommendedName>
</protein>
<evidence type="ECO:0000313" key="2">
    <source>
        <dbReference type="Proteomes" id="UP000294498"/>
    </source>
</evidence>
<dbReference type="NCBIfam" id="TIGR00278">
    <property type="entry name" value="membrane protein insertion efficiency factor YidD"/>
    <property type="match status" value="1"/>
</dbReference>
<dbReference type="Proteomes" id="UP000294498">
    <property type="component" value="Unassembled WGS sequence"/>
</dbReference>
<dbReference type="EMBL" id="SODV01000001">
    <property type="protein sequence ID" value="TDW99745.1"/>
    <property type="molecule type" value="Genomic_DNA"/>
</dbReference>